<evidence type="ECO:0000256" key="1">
    <source>
        <dbReference type="ARBA" id="ARBA00004945"/>
    </source>
</evidence>
<reference evidence="8" key="1">
    <citation type="journal article" date="2019" name="Int. J. Syst. Evol. Microbiol.">
        <title>The Global Catalogue of Microorganisms (GCM) 10K type strain sequencing project: providing services to taxonomists for standard genome sequencing and annotation.</title>
        <authorList>
            <consortium name="The Broad Institute Genomics Platform"/>
            <consortium name="The Broad Institute Genome Sequencing Center for Infectious Disease"/>
            <person name="Wu L."/>
            <person name="Ma J."/>
        </authorList>
    </citation>
    <scope>NUCLEOTIDE SEQUENCE [LARGE SCALE GENOMIC DNA]</scope>
    <source>
        <strain evidence="8">KCTC 33575</strain>
    </source>
</reference>
<evidence type="ECO:0000313" key="8">
    <source>
        <dbReference type="Proteomes" id="UP001597519"/>
    </source>
</evidence>
<dbReference type="SUPFAM" id="SSF53167">
    <property type="entry name" value="Purine and uridine phosphorylases"/>
    <property type="match status" value="1"/>
</dbReference>
<evidence type="ECO:0000256" key="2">
    <source>
        <dbReference type="ARBA" id="ARBA00011974"/>
    </source>
</evidence>
<evidence type="ECO:0000313" key="7">
    <source>
        <dbReference type="EMBL" id="MFD2829553.1"/>
    </source>
</evidence>
<evidence type="ECO:0000256" key="5">
    <source>
        <dbReference type="ARBA" id="ARBA00023167"/>
    </source>
</evidence>
<dbReference type="Gene3D" id="3.40.50.1580">
    <property type="entry name" value="Nucleoside phosphorylase domain"/>
    <property type="match status" value="1"/>
</dbReference>
<accession>A0ABW5WU52</accession>
<sequence length="234" mass="25428">MTNNNVIGIIGAMKPEVDILKEWMDITSTEYIAHVEVFVGTLDGKNVVLVESGIGKVNSSMITALLIERFDVCIVINTGVAGSLSDKLDVTDMVVSSEVLHHDVDAREFGYVLGQVPGMPRYYIADKGLVKRSYNAIQSLGNVNGHTGLIVSGDSFIADSDQKQKITGNFKQALAVDMESASIAQTCYQFSTSFVIVRSISDKADDSADMTYDEFLKKACVNSSEVVKLLIKDL</sequence>
<evidence type="ECO:0000256" key="4">
    <source>
        <dbReference type="ARBA" id="ARBA00022801"/>
    </source>
</evidence>
<name>A0ABW5WU52_9STAP</name>
<dbReference type="EMBL" id="JBHUOQ010000001">
    <property type="protein sequence ID" value="MFD2829553.1"/>
    <property type="molecule type" value="Genomic_DNA"/>
</dbReference>
<gene>
    <name evidence="7" type="ORF">ACFSX4_03670</name>
</gene>
<dbReference type="InterPro" id="IPR000845">
    <property type="entry name" value="Nucleoside_phosphorylase_d"/>
</dbReference>
<keyword evidence="4 7" id="KW-0378">Hydrolase</keyword>
<dbReference type="EC" id="3.2.2.9" evidence="2"/>
<dbReference type="PANTHER" id="PTHR46832">
    <property type="entry name" value="5'-METHYLTHIOADENOSINE/S-ADENOSYLHOMOCYSTEINE NUCLEOSIDASE"/>
    <property type="match status" value="1"/>
</dbReference>
<dbReference type="NCBIfam" id="TIGR01704">
    <property type="entry name" value="MTA_SAH-Nsdase"/>
    <property type="match status" value="1"/>
</dbReference>
<dbReference type="Proteomes" id="UP001597519">
    <property type="component" value="Unassembled WGS sequence"/>
</dbReference>
<keyword evidence="3" id="KW-0028">Amino-acid biosynthesis</keyword>
<dbReference type="CDD" id="cd09008">
    <property type="entry name" value="MTAN"/>
    <property type="match status" value="1"/>
</dbReference>
<protein>
    <recommendedName>
        <fullName evidence="2">adenosylhomocysteine nucleosidase</fullName>
        <ecNumber evidence="2">3.2.2.9</ecNumber>
    </recommendedName>
</protein>
<organism evidence="7 8">
    <name type="scientific">Corticicoccus populi</name>
    <dbReference type="NCBI Taxonomy" id="1812821"/>
    <lineage>
        <taxon>Bacteria</taxon>
        <taxon>Bacillati</taxon>
        <taxon>Bacillota</taxon>
        <taxon>Bacilli</taxon>
        <taxon>Bacillales</taxon>
        <taxon>Staphylococcaceae</taxon>
        <taxon>Corticicoccus</taxon>
    </lineage>
</organism>
<keyword evidence="7" id="KW-0326">Glycosidase</keyword>
<evidence type="ECO:0000256" key="3">
    <source>
        <dbReference type="ARBA" id="ARBA00022605"/>
    </source>
</evidence>
<dbReference type="InterPro" id="IPR010049">
    <property type="entry name" value="MTA_SAH_Nsdase"/>
</dbReference>
<dbReference type="RefSeq" id="WP_377771650.1">
    <property type="nucleotide sequence ID" value="NZ_JBHUOQ010000001.1"/>
</dbReference>
<comment type="caution">
    <text evidence="7">The sequence shown here is derived from an EMBL/GenBank/DDBJ whole genome shotgun (WGS) entry which is preliminary data.</text>
</comment>
<dbReference type="PANTHER" id="PTHR46832:SF1">
    <property type="entry name" value="5'-METHYLTHIOADENOSINE_S-ADENOSYLHOMOCYSTEINE NUCLEOSIDASE"/>
    <property type="match status" value="1"/>
</dbReference>
<dbReference type="NCBIfam" id="NF004079">
    <property type="entry name" value="PRK05584.1"/>
    <property type="match status" value="1"/>
</dbReference>
<feature type="domain" description="Nucleoside phosphorylase" evidence="6">
    <location>
        <begin position="7"/>
        <end position="231"/>
    </location>
</feature>
<dbReference type="Pfam" id="PF01048">
    <property type="entry name" value="PNP_UDP_1"/>
    <property type="match status" value="1"/>
</dbReference>
<dbReference type="InterPro" id="IPR035994">
    <property type="entry name" value="Nucleoside_phosphorylase_sf"/>
</dbReference>
<comment type="pathway">
    <text evidence="1">Amino-acid biosynthesis; L-methionine biosynthesis via salvage pathway; S-methyl-5-thio-alpha-D-ribose 1-phosphate from S-methyl-5'-thioadenosine (hydrolase route): step 1/2.</text>
</comment>
<keyword evidence="8" id="KW-1185">Reference proteome</keyword>
<keyword evidence="5" id="KW-0486">Methionine biosynthesis</keyword>
<dbReference type="GO" id="GO:0008782">
    <property type="term" value="F:adenosylhomocysteine nucleosidase activity"/>
    <property type="evidence" value="ECO:0007669"/>
    <property type="project" value="UniProtKB-EC"/>
</dbReference>
<evidence type="ECO:0000259" key="6">
    <source>
        <dbReference type="Pfam" id="PF01048"/>
    </source>
</evidence>
<proteinExistence type="predicted"/>